<dbReference type="eggNOG" id="ENOG502RE8T">
    <property type="taxonomic scope" value="Eukaryota"/>
</dbReference>
<dbReference type="EMBL" id="DF238808">
    <property type="protein sequence ID" value="GAC97248.1"/>
    <property type="molecule type" value="Genomic_DNA"/>
</dbReference>
<reference evidence="2" key="1">
    <citation type="journal article" date="2013" name="Genome Announc.">
        <title>Draft genome sequence of the basidiomycetous yeast-like fungus Pseudozyma hubeiensis SY62, which produces an abundant amount of the biosurfactant mannosylerythritol lipids.</title>
        <authorList>
            <person name="Konishi M."/>
            <person name="Hatada Y."/>
            <person name="Horiuchi J."/>
        </authorList>
    </citation>
    <scope>NUCLEOTIDE SEQUENCE [LARGE SCALE GENOMIC DNA]</scope>
    <source>
        <strain evidence="2">SY62</strain>
    </source>
</reference>
<dbReference type="AlphaFoldDB" id="R9P776"/>
<proteinExistence type="predicted"/>
<dbReference type="HOGENOM" id="CLU_1074112_0_0_1"/>
<organism evidence="1 2">
    <name type="scientific">Pseudozyma hubeiensis (strain SY62)</name>
    <name type="common">Yeast</name>
    <dbReference type="NCBI Taxonomy" id="1305764"/>
    <lineage>
        <taxon>Eukaryota</taxon>
        <taxon>Fungi</taxon>
        <taxon>Dikarya</taxon>
        <taxon>Basidiomycota</taxon>
        <taxon>Ustilaginomycotina</taxon>
        <taxon>Ustilaginomycetes</taxon>
        <taxon>Ustilaginales</taxon>
        <taxon>Ustilaginaceae</taxon>
        <taxon>Pseudozyma</taxon>
    </lineage>
</organism>
<dbReference type="RefSeq" id="XP_012190835.1">
    <property type="nucleotide sequence ID" value="XM_012335445.1"/>
</dbReference>
<gene>
    <name evidence="1" type="ORF">PHSY_004833</name>
</gene>
<name>R9P776_PSEHS</name>
<evidence type="ECO:0000313" key="2">
    <source>
        <dbReference type="Proteomes" id="UP000014071"/>
    </source>
</evidence>
<protein>
    <submittedName>
        <fullName evidence="1">3-hydroxyisobutyrate dehydrogenase, mitochondrial</fullName>
    </submittedName>
</protein>
<dbReference type="Proteomes" id="UP000014071">
    <property type="component" value="Unassembled WGS sequence"/>
</dbReference>
<accession>R9P776</accession>
<keyword evidence="2" id="KW-1185">Reference proteome</keyword>
<evidence type="ECO:0000313" key="1">
    <source>
        <dbReference type="EMBL" id="GAC97248.1"/>
    </source>
</evidence>
<dbReference type="OrthoDB" id="10304917at2759"/>
<dbReference type="GeneID" id="24110114"/>
<sequence length="259" mass="29224">MLPALHDPDRAALAASWDDDSYFCGHPDSQGEDGTGADLWEDELNNDVAVLGSPPETESVSSFDGSIDIVMESGSLVSMPTLTTEDDNGMIYFMGRDGNTFQCSANDIADQSQVLFDMINVGGRLVRLPLPADEVELLVNSLRDSFFVHCWANSRLKLLVRAVELFVHYGICNWDREGIERTMIACLKEHWSPDDAFFEVTRYDLTDASFTERLRSLALRQNMVCLCEQINLLVPYCDQEEDRPRKWRKCSAKYVCKAD</sequence>